<dbReference type="Proteomes" id="UP000291562">
    <property type="component" value="Chromosome"/>
</dbReference>
<evidence type="ECO:0000313" key="1">
    <source>
        <dbReference type="EMBL" id="QBB72525.1"/>
    </source>
</evidence>
<dbReference type="AlphaFoldDB" id="A0A411HPW5"/>
<proteinExistence type="predicted"/>
<dbReference type="OrthoDB" id="9796999at2"/>
<name>A0A411HPW5_9GAMM</name>
<organism evidence="1 2">
    <name type="scientific">Pseudolysobacter antarcticus</name>
    <dbReference type="NCBI Taxonomy" id="2511995"/>
    <lineage>
        <taxon>Bacteria</taxon>
        <taxon>Pseudomonadati</taxon>
        <taxon>Pseudomonadota</taxon>
        <taxon>Gammaproteobacteria</taxon>
        <taxon>Lysobacterales</taxon>
        <taxon>Rhodanobacteraceae</taxon>
        <taxon>Pseudolysobacter</taxon>
    </lineage>
</organism>
<sequence length="196" mass="22379">MIDRNTLGTIPIQLFVDQKAWRIWLKKNHAKSTGLWLQLAKKNSGKNTVSYAEALEEALCFGWIDGQKQKDDASFFLQKFTPRTTKSIWSKINRNKADVLIESARMQAAGLRQVELAKADGRWDAAYDGSSSAVVPDDLQIALDANAKAQDFFVTLNRQNRYAILFRIHNVKKAETRARKICEFIAMLERHERVHG</sequence>
<evidence type="ECO:0000313" key="2">
    <source>
        <dbReference type="Proteomes" id="UP000291562"/>
    </source>
</evidence>
<protein>
    <submittedName>
        <fullName evidence="1">Bacteriocin-protection protein</fullName>
    </submittedName>
</protein>
<accession>A0A411HPW5</accession>
<gene>
    <name evidence="1" type="ORF">ELE36_02360</name>
</gene>
<reference evidence="1 2" key="1">
    <citation type="submission" date="2019-01" db="EMBL/GenBank/DDBJ databases">
        <title>Pseudolysobacter antarctica gen. nov., sp. nov., isolated from Fildes Peninsula, Antarctica.</title>
        <authorList>
            <person name="Wei Z."/>
            <person name="Peng F."/>
        </authorList>
    </citation>
    <scope>NUCLEOTIDE SEQUENCE [LARGE SCALE GENOMIC DNA]</scope>
    <source>
        <strain evidence="1 2">AQ6-296</strain>
    </source>
</reference>
<dbReference type="EMBL" id="CP035704">
    <property type="protein sequence ID" value="QBB72525.1"/>
    <property type="molecule type" value="Genomic_DNA"/>
</dbReference>
<dbReference type="Pfam" id="PF13376">
    <property type="entry name" value="OmdA"/>
    <property type="match status" value="1"/>
</dbReference>
<keyword evidence="2" id="KW-1185">Reference proteome</keyword>
<dbReference type="KEGG" id="xbc:ELE36_02360"/>